<accession>A0A1G7UX87</accession>
<gene>
    <name evidence="2" type="ORF">SAMN04489759_108138</name>
</gene>
<evidence type="ECO:0000313" key="3">
    <source>
        <dbReference type="Proteomes" id="UP000199399"/>
    </source>
</evidence>
<organism evidence="2 3">
    <name type="scientific">Sulfitobacter delicatus</name>
    <dbReference type="NCBI Taxonomy" id="218672"/>
    <lineage>
        <taxon>Bacteria</taxon>
        <taxon>Pseudomonadati</taxon>
        <taxon>Pseudomonadota</taxon>
        <taxon>Alphaproteobacteria</taxon>
        <taxon>Rhodobacterales</taxon>
        <taxon>Roseobacteraceae</taxon>
        <taxon>Sulfitobacter</taxon>
    </lineage>
</organism>
<keyword evidence="3" id="KW-1185">Reference proteome</keyword>
<sequence>MPNVAMKINPPRGRGGKIPCLLPPLSILLIGRPILSIVVFLIWVPAIIFSGGLTHPMFILLAWILIYQAHQDRRAR</sequence>
<keyword evidence="1" id="KW-1133">Transmembrane helix</keyword>
<evidence type="ECO:0000256" key="1">
    <source>
        <dbReference type="SAM" id="Phobius"/>
    </source>
</evidence>
<keyword evidence="1" id="KW-0472">Membrane</keyword>
<dbReference type="STRING" id="218672.SAMN04489759_108138"/>
<protein>
    <submittedName>
        <fullName evidence="2">Uncharacterized protein</fullName>
    </submittedName>
</protein>
<keyword evidence="1" id="KW-0812">Transmembrane</keyword>
<feature type="transmembrane region" description="Helical" evidence="1">
    <location>
        <begin position="21"/>
        <end position="42"/>
    </location>
</feature>
<dbReference type="EMBL" id="FNBP01000008">
    <property type="protein sequence ID" value="SDG51898.1"/>
    <property type="molecule type" value="Genomic_DNA"/>
</dbReference>
<dbReference type="Proteomes" id="UP000199399">
    <property type="component" value="Unassembled WGS sequence"/>
</dbReference>
<feature type="transmembrane region" description="Helical" evidence="1">
    <location>
        <begin position="48"/>
        <end position="67"/>
    </location>
</feature>
<evidence type="ECO:0000313" key="2">
    <source>
        <dbReference type="EMBL" id="SDG51898.1"/>
    </source>
</evidence>
<reference evidence="3" key="1">
    <citation type="submission" date="2016-10" db="EMBL/GenBank/DDBJ databases">
        <authorList>
            <person name="Varghese N."/>
            <person name="Submissions S."/>
        </authorList>
    </citation>
    <scope>NUCLEOTIDE SEQUENCE [LARGE SCALE GENOMIC DNA]</scope>
    <source>
        <strain evidence="3">DSM 16477</strain>
    </source>
</reference>
<dbReference type="AlphaFoldDB" id="A0A1G7UX87"/>
<name>A0A1G7UX87_9RHOB</name>
<proteinExistence type="predicted"/>